<evidence type="ECO:0000313" key="2">
    <source>
        <dbReference type="EMBL" id="CAD7674585.1"/>
    </source>
</evidence>
<gene>
    <name evidence="2" type="ORF">NYPRO_LOCUS7380</name>
</gene>
<feature type="region of interest" description="Disordered" evidence="1">
    <location>
        <begin position="23"/>
        <end position="99"/>
    </location>
</feature>
<dbReference type="Proteomes" id="UP000645828">
    <property type="component" value="Unassembled WGS sequence"/>
</dbReference>
<dbReference type="AlphaFoldDB" id="A0A811YFE8"/>
<organism evidence="2 3">
    <name type="scientific">Nyctereutes procyonoides</name>
    <name type="common">Raccoon dog</name>
    <name type="synonym">Canis procyonoides</name>
    <dbReference type="NCBI Taxonomy" id="34880"/>
    <lineage>
        <taxon>Eukaryota</taxon>
        <taxon>Metazoa</taxon>
        <taxon>Chordata</taxon>
        <taxon>Craniata</taxon>
        <taxon>Vertebrata</taxon>
        <taxon>Euteleostomi</taxon>
        <taxon>Mammalia</taxon>
        <taxon>Eutheria</taxon>
        <taxon>Laurasiatheria</taxon>
        <taxon>Carnivora</taxon>
        <taxon>Caniformia</taxon>
        <taxon>Canidae</taxon>
        <taxon>Nyctereutes</taxon>
    </lineage>
</organism>
<feature type="compositionally biased region" description="Pro residues" evidence="1">
    <location>
        <begin position="74"/>
        <end position="83"/>
    </location>
</feature>
<sequence length="99" mass="10182">MAAATAAWGGWGYLRKPAEQFPGTVAKVSPHPKAMTVPRPARPGGGGGAAVTTVRPPAPPTAPRPQNTGGTQPRPAPPPPIPPQRRMRPLRRALCAGSV</sequence>
<evidence type="ECO:0000256" key="1">
    <source>
        <dbReference type="SAM" id="MobiDB-lite"/>
    </source>
</evidence>
<proteinExistence type="predicted"/>
<accession>A0A811YFE8</accession>
<keyword evidence="3" id="KW-1185">Reference proteome</keyword>
<reference evidence="2" key="1">
    <citation type="submission" date="2020-12" db="EMBL/GenBank/DDBJ databases">
        <authorList>
            <consortium name="Molecular Ecology Group"/>
        </authorList>
    </citation>
    <scope>NUCLEOTIDE SEQUENCE</scope>
    <source>
        <strain evidence="2">TBG_1078</strain>
    </source>
</reference>
<dbReference type="EMBL" id="CAJHUB010000673">
    <property type="protein sequence ID" value="CAD7674585.1"/>
    <property type="molecule type" value="Genomic_DNA"/>
</dbReference>
<name>A0A811YFE8_NYCPR</name>
<comment type="caution">
    <text evidence="2">The sequence shown here is derived from an EMBL/GenBank/DDBJ whole genome shotgun (WGS) entry which is preliminary data.</text>
</comment>
<protein>
    <submittedName>
        <fullName evidence="2">(raccoon dog) hypothetical protein</fullName>
    </submittedName>
</protein>
<evidence type="ECO:0000313" key="3">
    <source>
        <dbReference type="Proteomes" id="UP000645828"/>
    </source>
</evidence>